<comment type="caution">
    <text evidence="1">The sequence shown here is derived from an EMBL/GenBank/DDBJ whole genome shotgun (WGS) entry which is preliminary data.</text>
</comment>
<organism evidence="1 2">
    <name type="scientific">Pseudomonas putida</name>
    <name type="common">Arthrobacter siderocapsulatus</name>
    <dbReference type="NCBI Taxonomy" id="303"/>
    <lineage>
        <taxon>Bacteria</taxon>
        <taxon>Pseudomonadati</taxon>
        <taxon>Pseudomonadota</taxon>
        <taxon>Gammaproteobacteria</taxon>
        <taxon>Pseudomonadales</taxon>
        <taxon>Pseudomonadaceae</taxon>
        <taxon>Pseudomonas</taxon>
    </lineage>
</organism>
<dbReference type="Proteomes" id="UP000222460">
    <property type="component" value="Unassembled WGS sequence"/>
</dbReference>
<sequence>MKNNFDEALVQAAIKTSSKQGLISESLNFEGVLIESSKHSGSLSREWVEAEVAKSGNYFTAEIYKKR</sequence>
<evidence type="ECO:0000313" key="2">
    <source>
        <dbReference type="Proteomes" id="UP000222460"/>
    </source>
</evidence>
<dbReference type="EMBL" id="PDKZ01000002">
    <property type="protein sequence ID" value="PHH39530.1"/>
    <property type="molecule type" value="Genomic_DNA"/>
</dbReference>
<reference evidence="2" key="1">
    <citation type="submission" date="2017-10" db="EMBL/GenBank/DDBJ databases">
        <title>FDA dAtabase for Regulatory Grade micrObial Sequences (FDA-ARGOS): Supporting development and validation of Infectious Disease Dx tests.</title>
        <authorList>
            <person name="Goldberg B."/>
            <person name="Campos J."/>
            <person name="Tallon L."/>
            <person name="Sadzewicz L."/>
            <person name="Ott S."/>
            <person name="Zhao X."/>
            <person name="Nagaraj S."/>
            <person name="Vavikolanu K."/>
            <person name="Aluvathingal J."/>
            <person name="Nadendla S."/>
            <person name="Geyer C."/>
            <person name="Sichtig H."/>
        </authorList>
    </citation>
    <scope>NUCLEOTIDE SEQUENCE [LARGE SCALE GENOMIC DNA]</scope>
    <source>
        <strain evidence="2">FDAARGOS_376</strain>
    </source>
</reference>
<gene>
    <name evidence="1" type="ORF">CRX57_04860</name>
</gene>
<protein>
    <submittedName>
        <fullName evidence="1">Uncharacterized protein</fullName>
    </submittedName>
</protein>
<evidence type="ECO:0000313" key="1">
    <source>
        <dbReference type="EMBL" id="PHH39530.1"/>
    </source>
</evidence>
<accession>A0A2C5W5Y2</accession>
<dbReference type="RefSeq" id="WP_098964474.1">
    <property type="nucleotide sequence ID" value="NZ_PDKZ01000002.1"/>
</dbReference>
<dbReference type="AlphaFoldDB" id="A0A2C5W5Y2"/>
<proteinExistence type="predicted"/>
<name>A0A2C5W5Y2_PSEPU</name>